<feature type="chain" id="PRO_5020182770" description="DUF4136 domain-containing protein" evidence="1">
    <location>
        <begin position="23"/>
        <end position="191"/>
    </location>
</feature>
<name>A0A4U1J5N7_9BACT</name>
<dbReference type="AlphaFoldDB" id="A0A4U1J5N7"/>
<dbReference type="EMBL" id="SSMQ01000034">
    <property type="protein sequence ID" value="TKD02433.1"/>
    <property type="molecule type" value="Genomic_DNA"/>
</dbReference>
<proteinExistence type="predicted"/>
<comment type="caution">
    <text evidence="2">The sequence shown here is derived from an EMBL/GenBank/DDBJ whole genome shotgun (WGS) entry which is preliminary data.</text>
</comment>
<evidence type="ECO:0008006" key="4">
    <source>
        <dbReference type="Google" id="ProtNLM"/>
    </source>
</evidence>
<dbReference type="RefSeq" id="WP_136932239.1">
    <property type="nucleotide sequence ID" value="NZ_SSMQ01000034.1"/>
</dbReference>
<evidence type="ECO:0000256" key="1">
    <source>
        <dbReference type="SAM" id="SignalP"/>
    </source>
</evidence>
<protein>
    <recommendedName>
        <fullName evidence="4">DUF4136 domain-containing protein</fullName>
    </recommendedName>
</protein>
<keyword evidence="1" id="KW-0732">Signal</keyword>
<dbReference type="OrthoDB" id="5511707at2"/>
<evidence type="ECO:0000313" key="2">
    <source>
        <dbReference type="EMBL" id="TKD02433.1"/>
    </source>
</evidence>
<evidence type="ECO:0000313" key="3">
    <source>
        <dbReference type="Proteomes" id="UP000309215"/>
    </source>
</evidence>
<organism evidence="2 3">
    <name type="scientific">Polyangium fumosum</name>
    <dbReference type="NCBI Taxonomy" id="889272"/>
    <lineage>
        <taxon>Bacteria</taxon>
        <taxon>Pseudomonadati</taxon>
        <taxon>Myxococcota</taxon>
        <taxon>Polyangia</taxon>
        <taxon>Polyangiales</taxon>
        <taxon>Polyangiaceae</taxon>
        <taxon>Polyangium</taxon>
    </lineage>
</organism>
<sequence length="191" mass="20967">MNAIISARPWVLACLLSLFTVACGPSWHVVAKAVPNPFVNQRSFAVEPVHFEGVQIGEKSEAEYQASKDGDQQASWDEDKRAFAGEFGRELAEELPEVQFVSAPAPSPFVVRPVVTFIEPGFYAYVAARPSEVRMTLEIWGPGPQRLDVLQFRAVVPATMTNPSSGGRLRSAGEMLGAQVAEYLRTRVFPD</sequence>
<reference evidence="2 3" key="1">
    <citation type="submission" date="2019-04" db="EMBL/GenBank/DDBJ databases">
        <authorList>
            <person name="Li Y."/>
            <person name="Wang J."/>
        </authorList>
    </citation>
    <scope>NUCLEOTIDE SEQUENCE [LARGE SCALE GENOMIC DNA]</scope>
    <source>
        <strain evidence="2 3">DSM 14668</strain>
    </source>
</reference>
<dbReference type="Proteomes" id="UP000309215">
    <property type="component" value="Unassembled WGS sequence"/>
</dbReference>
<keyword evidence="3" id="KW-1185">Reference proteome</keyword>
<gene>
    <name evidence="2" type="ORF">E8A74_28475</name>
</gene>
<accession>A0A4U1J5N7</accession>
<feature type="signal peptide" evidence="1">
    <location>
        <begin position="1"/>
        <end position="22"/>
    </location>
</feature>